<dbReference type="PANTHER" id="PTHR34216:SF3">
    <property type="entry name" value="POLY-BETA-1,6-N-ACETYL-D-GLUCOSAMINE N-DEACETYLASE"/>
    <property type="match status" value="1"/>
</dbReference>
<dbReference type="InterPro" id="IPR011330">
    <property type="entry name" value="Glyco_hydro/deAcase_b/a-brl"/>
</dbReference>
<feature type="domain" description="NodB homology" evidence="5">
    <location>
        <begin position="125"/>
        <end position="252"/>
    </location>
</feature>
<dbReference type="InterPro" id="IPR002509">
    <property type="entry name" value="NODB_dom"/>
</dbReference>
<protein>
    <submittedName>
        <fullName evidence="6">Polysaccharide deacetylase</fullName>
    </submittedName>
</protein>
<dbReference type="Proteomes" id="UP000243547">
    <property type="component" value="Unassembled WGS sequence"/>
</dbReference>
<dbReference type="Gene3D" id="3.20.20.370">
    <property type="entry name" value="Glycoside hydrolase/deacetylase"/>
    <property type="match status" value="1"/>
</dbReference>
<dbReference type="GO" id="GO:0016810">
    <property type="term" value="F:hydrolase activity, acting on carbon-nitrogen (but not peptide) bonds"/>
    <property type="evidence" value="ECO:0007669"/>
    <property type="project" value="InterPro"/>
</dbReference>
<evidence type="ECO:0000256" key="1">
    <source>
        <dbReference type="ARBA" id="ARBA00004613"/>
    </source>
</evidence>
<dbReference type="PANTHER" id="PTHR34216">
    <property type="match status" value="1"/>
</dbReference>
<accession>A0A1M6QAH2</accession>
<dbReference type="AlphaFoldDB" id="A0A1M6QAH2"/>
<keyword evidence="2 4" id="KW-0732">Signal</keyword>
<gene>
    <name evidence="6" type="ORF">SAMN02745227_01694</name>
</gene>
<reference evidence="7" key="1">
    <citation type="submission" date="2016-11" db="EMBL/GenBank/DDBJ databases">
        <authorList>
            <person name="Varghese N."/>
            <person name="Submissions S."/>
        </authorList>
    </citation>
    <scope>NUCLEOTIDE SEQUENCE [LARGE SCALE GENOMIC DNA]</scope>
    <source>
        <strain evidence="7">DSM 14826</strain>
    </source>
</reference>
<feature type="compositionally biased region" description="Basic and acidic residues" evidence="3">
    <location>
        <begin position="36"/>
        <end position="46"/>
    </location>
</feature>
<evidence type="ECO:0000256" key="2">
    <source>
        <dbReference type="ARBA" id="ARBA00022729"/>
    </source>
</evidence>
<evidence type="ECO:0000256" key="4">
    <source>
        <dbReference type="SAM" id="SignalP"/>
    </source>
</evidence>
<feature type="region of interest" description="Disordered" evidence="3">
    <location>
        <begin position="24"/>
        <end position="46"/>
    </location>
</feature>
<dbReference type="RefSeq" id="WP_072907915.1">
    <property type="nucleotide sequence ID" value="NZ_FRAI01000019.1"/>
</dbReference>
<feature type="signal peptide" evidence="4">
    <location>
        <begin position="1"/>
        <end position="26"/>
    </location>
</feature>
<dbReference type="InterPro" id="IPR051398">
    <property type="entry name" value="Polysacch_Deacetylase"/>
</dbReference>
<dbReference type="OrthoDB" id="9778320at2"/>
<dbReference type="GO" id="GO:0005975">
    <property type="term" value="P:carbohydrate metabolic process"/>
    <property type="evidence" value="ECO:0007669"/>
    <property type="project" value="InterPro"/>
</dbReference>
<organism evidence="6 7">
    <name type="scientific">Anaerobranca californiensis DSM 14826</name>
    <dbReference type="NCBI Taxonomy" id="1120989"/>
    <lineage>
        <taxon>Bacteria</taxon>
        <taxon>Bacillati</taxon>
        <taxon>Bacillota</taxon>
        <taxon>Clostridia</taxon>
        <taxon>Eubacteriales</taxon>
        <taxon>Proteinivoracaceae</taxon>
        <taxon>Anaerobranca</taxon>
    </lineage>
</organism>
<evidence type="ECO:0000256" key="3">
    <source>
        <dbReference type="SAM" id="MobiDB-lite"/>
    </source>
</evidence>
<dbReference type="GO" id="GO:0005576">
    <property type="term" value="C:extracellular region"/>
    <property type="evidence" value="ECO:0007669"/>
    <property type="project" value="UniProtKB-SubCell"/>
</dbReference>
<comment type="subcellular location">
    <subcellularLocation>
        <location evidence="1">Secreted</location>
    </subcellularLocation>
</comment>
<evidence type="ECO:0000313" key="6">
    <source>
        <dbReference type="EMBL" id="SHK17097.1"/>
    </source>
</evidence>
<dbReference type="STRING" id="1120989.SAMN02745227_01694"/>
<dbReference type="PROSITE" id="PS51257">
    <property type="entry name" value="PROKAR_LIPOPROTEIN"/>
    <property type="match status" value="1"/>
</dbReference>
<evidence type="ECO:0000313" key="7">
    <source>
        <dbReference type="Proteomes" id="UP000243547"/>
    </source>
</evidence>
<dbReference type="SUPFAM" id="SSF88713">
    <property type="entry name" value="Glycoside hydrolase/deacetylase"/>
    <property type="match status" value="1"/>
</dbReference>
<dbReference type="EMBL" id="FRAI01000019">
    <property type="protein sequence ID" value="SHK17097.1"/>
    <property type="molecule type" value="Genomic_DNA"/>
</dbReference>
<keyword evidence="7" id="KW-1185">Reference proteome</keyword>
<dbReference type="Pfam" id="PF01522">
    <property type="entry name" value="Polysacc_deac_1"/>
    <property type="match status" value="1"/>
</dbReference>
<sequence>MYKKLFVIILSVFILLSACTTTPANNEEVNNDETPQEQKEGERDKEYKDQLVDDEIDFEKIRPNELGKIMVLMYHQIGPEEKEWIRTPDNFRRDLQTLYDHGYRLVSLRDVLKGEISVPAGLTPVVITFDDGTEGQFRYIEKGGEWVIDPDSAVGILLEMNEKNPGLGTAATFFVNTNPFRQPEHTKRKLEELIQFGMDIGNHTLTHPNLSQITTPEEMERQMGGLVKEIQSYLPDYQIDTLALPFGAHPKEELYPYAIKGQYQGTEYHHKGILLVGSHPSHSPFHKDFNPLRIPRIRGEDLIEYGYLYYWLEYFEKNPHLRYISDGDPRYVTIPEELLNEVDLSNFQGKKIRTY</sequence>
<feature type="chain" id="PRO_5038368979" evidence="4">
    <location>
        <begin position="27"/>
        <end position="355"/>
    </location>
</feature>
<evidence type="ECO:0000259" key="5">
    <source>
        <dbReference type="Pfam" id="PF01522"/>
    </source>
</evidence>
<name>A0A1M6QAH2_9FIRM</name>
<proteinExistence type="predicted"/>